<proteinExistence type="predicted"/>
<keyword evidence="1" id="KW-0808">Transferase</keyword>
<name>A0A444YM94_ARAHY</name>
<evidence type="ECO:0000256" key="2">
    <source>
        <dbReference type="ARBA" id="ARBA00022777"/>
    </source>
</evidence>
<reference evidence="4 5" key="1">
    <citation type="submission" date="2019-01" db="EMBL/GenBank/DDBJ databases">
        <title>Sequencing of cultivated peanut Arachis hypogaea provides insights into genome evolution and oil improvement.</title>
        <authorList>
            <person name="Chen X."/>
        </authorList>
    </citation>
    <scope>NUCLEOTIDE SEQUENCE [LARGE SCALE GENOMIC DNA]</scope>
    <source>
        <strain evidence="5">cv. Fuhuasheng</strain>
        <tissue evidence="4">Leaves</tissue>
    </source>
</reference>
<evidence type="ECO:0000259" key="3">
    <source>
        <dbReference type="Pfam" id="PF00294"/>
    </source>
</evidence>
<protein>
    <recommendedName>
        <fullName evidence="3">Carbohydrate kinase PfkB domain-containing protein</fullName>
    </recommendedName>
</protein>
<dbReference type="PANTHER" id="PTHR42774">
    <property type="entry name" value="PHOSPHOTRANSFERASE SYSTEM TRANSPORT PROTEIN"/>
    <property type="match status" value="1"/>
</dbReference>
<sequence>MPAELPESTLFSALSGAGIVFLDGRLNETALVVAHENFLYLQAVRKNIPILMDAERLREGLDDLIQLADYLTCATRFPQASQLFSLEVWAGATTIPKALVSMVLRLPKVKFVIVTLGKDGCIMLERSVDEGASREEADVDRLLESLEMKRNRSTYMPTCISSSVTKLQAEGIGTVCGRLYVGTAENIPPSELIDTTGAGDAFAGAVLYALCANFSRENMLCFAATVVSSLCNGGSKVQSSRRTKWPSTPYRSAARIIHAVDFYIWTIYAWKRSQEIHINGPRVLSFQNQ</sequence>
<dbReference type="InterPro" id="IPR011611">
    <property type="entry name" value="PfkB_dom"/>
</dbReference>
<dbReference type="InterPro" id="IPR002173">
    <property type="entry name" value="Carboh/pur_kinase_PfkB_CS"/>
</dbReference>
<accession>A0A444YM94</accession>
<organism evidence="4 5">
    <name type="scientific">Arachis hypogaea</name>
    <name type="common">Peanut</name>
    <dbReference type="NCBI Taxonomy" id="3818"/>
    <lineage>
        <taxon>Eukaryota</taxon>
        <taxon>Viridiplantae</taxon>
        <taxon>Streptophyta</taxon>
        <taxon>Embryophyta</taxon>
        <taxon>Tracheophyta</taxon>
        <taxon>Spermatophyta</taxon>
        <taxon>Magnoliopsida</taxon>
        <taxon>eudicotyledons</taxon>
        <taxon>Gunneridae</taxon>
        <taxon>Pentapetalae</taxon>
        <taxon>rosids</taxon>
        <taxon>fabids</taxon>
        <taxon>Fabales</taxon>
        <taxon>Fabaceae</taxon>
        <taxon>Papilionoideae</taxon>
        <taxon>50 kb inversion clade</taxon>
        <taxon>dalbergioids sensu lato</taxon>
        <taxon>Dalbergieae</taxon>
        <taxon>Pterocarpus clade</taxon>
        <taxon>Arachis</taxon>
    </lineage>
</organism>
<comment type="caution">
    <text evidence="4">The sequence shown here is derived from an EMBL/GenBank/DDBJ whole genome shotgun (WGS) entry which is preliminary data.</text>
</comment>
<dbReference type="Pfam" id="PF00294">
    <property type="entry name" value="PfkB"/>
    <property type="match status" value="1"/>
</dbReference>
<dbReference type="AlphaFoldDB" id="A0A444YM94"/>
<dbReference type="PANTHER" id="PTHR42774:SF13">
    <property type="entry name" value="PFKB FAMILY CARBOHYDRATE KINASE"/>
    <property type="match status" value="1"/>
</dbReference>
<feature type="domain" description="Carbohydrate kinase PfkB" evidence="3">
    <location>
        <begin position="184"/>
        <end position="226"/>
    </location>
</feature>
<dbReference type="SUPFAM" id="SSF53613">
    <property type="entry name" value="Ribokinase-like"/>
    <property type="match status" value="1"/>
</dbReference>
<evidence type="ECO:0000256" key="1">
    <source>
        <dbReference type="ARBA" id="ARBA00022679"/>
    </source>
</evidence>
<keyword evidence="2" id="KW-0418">Kinase</keyword>
<keyword evidence="5" id="KW-1185">Reference proteome</keyword>
<evidence type="ECO:0000313" key="5">
    <source>
        <dbReference type="Proteomes" id="UP000289738"/>
    </source>
</evidence>
<dbReference type="GO" id="GO:0016301">
    <property type="term" value="F:kinase activity"/>
    <property type="evidence" value="ECO:0007669"/>
    <property type="project" value="UniProtKB-KW"/>
</dbReference>
<dbReference type="Gene3D" id="3.40.1190.20">
    <property type="match status" value="1"/>
</dbReference>
<gene>
    <name evidence="4" type="ORF">Ahy_B06g081903</name>
</gene>
<evidence type="ECO:0000313" key="4">
    <source>
        <dbReference type="EMBL" id="RYR03070.1"/>
    </source>
</evidence>
<dbReference type="InterPro" id="IPR052562">
    <property type="entry name" value="Ketohexokinase-related"/>
</dbReference>
<dbReference type="EMBL" id="SDMP01000016">
    <property type="protein sequence ID" value="RYR03070.1"/>
    <property type="molecule type" value="Genomic_DNA"/>
</dbReference>
<dbReference type="PROSITE" id="PS00584">
    <property type="entry name" value="PFKB_KINASES_2"/>
    <property type="match status" value="1"/>
</dbReference>
<dbReference type="Proteomes" id="UP000289738">
    <property type="component" value="Chromosome B06"/>
</dbReference>
<dbReference type="InterPro" id="IPR029056">
    <property type="entry name" value="Ribokinase-like"/>
</dbReference>